<dbReference type="Gene3D" id="1.10.8.60">
    <property type="match status" value="1"/>
</dbReference>
<dbReference type="GO" id="GO:0004176">
    <property type="term" value="F:ATP-dependent peptidase activity"/>
    <property type="evidence" value="ECO:0007669"/>
    <property type="project" value="InterPro"/>
</dbReference>
<keyword evidence="8" id="KW-0378">Hydrolase</keyword>
<evidence type="ECO:0000313" key="18">
    <source>
        <dbReference type="EMBL" id="PWZ99498.1"/>
    </source>
</evidence>
<dbReference type="InterPro" id="IPR027417">
    <property type="entry name" value="P-loop_NTPase"/>
</dbReference>
<reference evidence="18 19" key="1">
    <citation type="journal article" date="2018" name="Vet. Microbiol.">
        <title>Clonal diversity and geographic distribution of methicillin-resistant Staphylococcus pseudintermedius from Australian animals: Discovery of novel sequence types.</title>
        <authorList>
            <person name="Worthing K.A."/>
            <person name="Abraham S."/>
            <person name="Coombs G.W."/>
            <person name="Pang S."/>
            <person name="Saputra S."/>
            <person name="Jordan D."/>
            <person name="Trott D.J."/>
            <person name="Norris J.M."/>
        </authorList>
    </citation>
    <scope>NUCLEOTIDE SEQUENCE [LARGE SCALE GENOMIC DNA]</scope>
    <source>
        <strain evidence="18 19">ST71 3</strain>
    </source>
</reference>
<evidence type="ECO:0000256" key="8">
    <source>
        <dbReference type="ARBA" id="ARBA00022801"/>
    </source>
</evidence>
<organism evidence="18 19">
    <name type="scientific">Staphylococcus pseudintermedius</name>
    <dbReference type="NCBI Taxonomy" id="283734"/>
    <lineage>
        <taxon>Bacteria</taxon>
        <taxon>Bacillati</taxon>
        <taxon>Bacillota</taxon>
        <taxon>Bacilli</taxon>
        <taxon>Bacillales</taxon>
        <taxon>Staphylococcaceae</taxon>
        <taxon>Staphylococcus</taxon>
        <taxon>Staphylococcus intermedius group</taxon>
    </lineage>
</organism>
<dbReference type="InterPro" id="IPR000642">
    <property type="entry name" value="Peptidase_M41"/>
</dbReference>
<dbReference type="InterPro" id="IPR003959">
    <property type="entry name" value="ATPase_AAA_core"/>
</dbReference>
<dbReference type="Pfam" id="PF00004">
    <property type="entry name" value="AAA"/>
    <property type="match status" value="1"/>
</dbReference>
<evidence type="ECO:0000256" key="10">
    <source>
        <dbReference type="ARBA" id="ARBA00022840"/>
    </source>
</evidence>
<dbReference type="SUPFAM" id="SSF52540">
    <property type="entry name" value="P-loop containing nucleoside triphosphate hydrolases"/>
    <property type="match status" value="1"/>
</dbReference>
<comment type="cofactor">
    <cofactor evidence="1">
        <name>Zn(2+)</name>
        <dbReference type="ChEBI" id="CHEBI:29105"/>
    </cofactor>
</comment>
<dbReference type="InterPro" id="IPR005936">
    <property type="entry name" value="FtsH"/>
</dbReference>
<dbReference type="InterPro" id="IPR041569">
    <property type="entry name" value="AAA_lid_3"/>
</dbReference>
<dbReference type="Pfam" id="PF01434">
    <property type="entry name" value="Peptidase_M41"/>
    <property type="match status" value="1"/>
</dbReference>
<dbReference type="PROSITE" id="PS00674">
    <property type="entry name" value="AAA"/>
    <property type="match status" value="1"/>
</dbReference>
<dbReference type="GO" id="GO:0016020">
    <property type="term" value="C:membrane"/>
    <property type="evidence" value="ECO:0007669"/>
    <property type="project" value="UniProtKB-SubCell"/>
</dbReference>
<dbReference type="GO" id="GO:0004222">
    <property type="term" value="F:metalloendopeptidase activity"/>
    <property type="evidence" value="ECO:0007669"/>
    <property type="project" value="InterPro"/>
</dbReference>
<comment type="similarity">
    <text evidence="14">In the central section; belongs to the AAA ATPase family.</text>
</comment>
<dbReference type="PANTHER" id="PTHR23076">
    <property type="entry name" value="METALLOPROTEASE M41 FTSH"/>
    <property type="match status" value="1"/>
</dbReference>
<evidence type="ECO:0000256" key="15">
    <source>
        <dbReference type="RuleBase" id="RU003651"/>
    </source>
</evidence>
<dbReference type="SMART" id="SM00382">
    <property type="entry name" value="AAA"/>
    <property type="match status" value="1"/>
</dbReference>
<keyword evidence="9" id="KW-0862">Zinc</keyword>
<dbReference type="FunFam" id="1.10.8.60:FF:000001">
    <property type="entry name" value="ATP-dependent zinc metalloprotease FtsH"/>
    <property type="match status" value="1"/>
</dbReference>
<dbReference type="Proteomes" id="UP000246351">
    <property type="component" value="Unassembled WGS sequence"/>
</dbReference>
<evidence type="ECO:0000256" key="6">
    <source>
        <dbReference type="ARBA" id="ARBA00022723"/>
    </source>
</evidence>
<accession>A0A317ZC65</accession>
<dbReference type="Gene3D" id="1.20.58.760">
    <property type="entry name" value="Peptidase M41"/>
    <property type="match status" value="1"/>
</dbReference>
<comment type="caution">
    <text evidence="18">The sequence shown here is derived from an EMBL/GenBank/DDBJ whole genome shotgun (WGS) entry which is preliminary data.</text>
</comment>
<keyword evidence="6" id="KW-0479">Metal-binding</keyword>
<dbReference type="InterPro" id="IPR003593">
    <property type="entry name" value="AAA+_ATPase"/>
</dbReference>
<evidence type="ECO:0000256" key="4">
    <source>
        <dbReference type="ARBA" id="ARBA00022670"/>
    </source>
</evidence>
<comment type="similarity">
    <text evidence="15">Belongs to the AAA ATPase family.</text>
</comment>
<evidence type="ECO:0000313" key="19">
    <source>
        <dbReference type="Proteomes" id="UP000246351"/>
    </source>
</evidence>
<keyword evidence="7 15" id="KW-0547">Nucleotide-binding</keyword>
<evidence type="ECO:0000256" key="16">
    <source>
        <dbReference type="SAM" id="Phobius"/>
    </source>
</evidence>
<name>A0A317ZC65_STAPS</name>
<sequence>KKVEIQPENNVYKVSGKLKNNDDYASTILFNNDQELNKVTETAKDQKGLDFTVKEEEGQSVFVSIISTLIPVLVIALLFIFFLSQAQGGGGGGRMMNFGKSKAKMYDSQKGRVRFTDVAGADEEKQELIEIVDFLKDNKKFKQMGSRIPKGVLLVGPPGTGKTLLARAVAGEAGVPFFSISGSDFVEMFVGVGASRVRDLFENAKKNAPCIIFIDEIDAVGRQRGAGVGGGHDEREQTLNQLLVEMDGFGENEGIIMIAATNRPDILDPALLRPGRFDRQIQVGRPDVTGREAILHVHAKNKPLDETVDLKAIAQRTPGFSGADLENLLNEASLIAARSGKKKIDMRDIEEATDRVIAGPAKKSRVISEKERNIVAHHEAGHTIIGMVLDEAEVVHKVTIVPRGQAGGYAMMLPKQDRFLMTEPELLDKICGLLGGRVAEDIIFNEVSTGASNDFERATQIAREMVTKYGMSKKLGTVQFSHGGGQVFLGKDMSGEPEYSGQIAFEIDKEVQRIIKEQYERCKQILLDHESQLKLIAKTLLTEETLVAEQIQSLFHEGHLPEVNYDDAKVVNHSENKAFDEGKYGKSYDDIRREQQELTGRANRLKTIQRRK</sequence>
<evidence type="ECO:0000256" key="1">
    <source>
        <dbReference type="ARBA" id="ARBA00001947"/>
    </source>
</evidence>
<dbReference type="EMBL" id="QEIV01000177">
    <property type="protein sequence ID" value="PWZ99498.1"/>
    <property type="molecule type" value="Genomic_DNA"/>
</dbReference>
<dbReference type="FunFam" id="1.20.58.760:FF:000001">
    <property type="entry name" value="ATP-dependent zinc metalloprotease FtsH"/>
    <property type="match status" value="1"/>
</dbReference>
<dbReference type="Pfam" id="PF17862">
    <property type="entry name" value="AAA_lid_3"/>
    <property type="match status" value="1"/>
</dbReference>
<gene>
    <name evidence="18" type="ORF">DD924_02345</name>
</gene>
<evidence type="ECO:0000256" key="2">
    <source>
        <dbReference type="ARBA" id="ARBA00004370"/>
    </source>
</evidence>
<dbReference type="SUPFAM" id="SSF140990">
    <property type="entry name" value="FtsH protease domain-like"/>
    <property type="match status" value="1"/>
</dbReference>
<dbReference type="NCBIfam" id="TIGR01241">
    <property type="entry name" value="FtsH_fam"/>
    <property type="match status" value="1"/>
</dbReference>
<evidence type="ECO:0000259" key="17">
    <source>
        <dbReference type="SMART" id="SM00382"/>
    </source>
</evidence>
<protein>
    <submittedName>
        <fullName evidence="18">Zinc metalloprotease</fullName>
    </submittedName>
</protein>
<dbReference type="CDD" id="cd19501">
    <property type="entry name" value="RecA-like_FtsH"/>
    <property type="match status" value="1"/>
</dbReference>
<evidence type="ECO:0000256" key="5">
    <source>
        <dbReference type="ARBA" id="ARBA00022692"/>
    </source>
</evidence>
<keyword evidence="13 16" id="KW-0472">Membrane</keyword>
<dbReference type="HAMAP" id="MF_01458">
    <property type="entry name" value="FtsH"/>
    <property type="match status" value="1"/>
</dbReference>
<feature type="non-terminal residue" evidence="18">
    <location>
        <position position="1"/>
    </location>
</feature>
<dbReference type="GO" id="GO:0006508">
    <property type="term" value="P:proteolysis"/>
    <property type="evidence" value="ECO:0007669"/>
    <property type="project" value="UniProtKB-KW"/>
</dbReference>
<keyword evidence="12 18" id="KW-0482">Metalloprotease</keyword>
<keyword evidence="11 16" id="KW-1133">Transmembrane helix</keyword>
<keyword evidence="4 18" id="KW-0645">Protease</keyword>
<evidence type="ECO:0000256" key="13">
    <source>
        <dbReference type="ARBA" id="ARBA00023136"/>
    </source>
</evidence>
<evidence type="ECO:0000256" key="11">
    <source>
        <dbReference type="ARBA" id="ARBA00022989"/>
    </source>
</evidence>
<dbReference type="GO" id="GO:0016887">
    <property type="term" value="F:ATP hydrolysis activity"/>
    <property type="evidence" value="ECO:0007669"/>
    <property type="project" value="InterPro"/>
</dbReference>
<dbReference type="FunFam" id="3.40.50.300:FF:000001">
    <property type="entry name" value="ATP-dependent zinc metalloprotease FtsH"/>
    <property type="match status" value="1"/>
</dbReference>
<dbReference type="STRING" id="937773.SPSINT_0174"/>
<evidence type="ECO:0000256" key="9">
    <source>
        <dbReference type="ARBA" id="ARBA00022833"/>
    </source>
</evidence>
<dbReference type="InterPro" id="IPR003960">
    <property type="entry name" value="ATPase_AAA_CS"/>
</dbReference>
<dbReference type="InterPro" id="IPR037219">
    <property type="entry name" value="Peptidase_M41-like"/>
</dbReference>
<evidence type="ECO:0000256" key="12">
    <source>
        <dbReference type="ARBA" id="ARBA00023049"/>
    </source>
</evidence>
<dbReference type="AlphaFoldDB" id="A0A317ZC65"/>
<feature type="transmembrane region" description="Helical" evidence="16">
    <location>
        <begin position="61"/>
        <end position="84"/>
    </location>
</feature>
<dbReference type="GO" id="GO:0046872">
    <property type="term" value="F:metal ion binding"/>
    <property type="evidence" value="ECO:0007669"/>
    <property type="project" value="UniProtKB-KW"/>
</dbReference>
<comment type="subcellular location">
    <subcellularLocation>
        <location evidence="2">Membrane</location>
    </subcellularLocation>
</comment>
<evidence type="ECO:0000256" key="14">
    <source>
        <dbReference type="ARBA" id="ARBA00061570"/>
    </source>
</evidence>
<evidence type="ECO:0000256" key="3">
    <source>
        <dbReference type="ARBA" id="ARBA00010044"/>
    </source>
</evidence>
<dbReference type="PANTHER" id="PTHR23076:SF113">
    <property type="entry name" value="ATP-DEPENDENT ZINC METALLOPROTEASE FTSH 1, CHLOROPLASTIC-RELATED"/>
    <property type="match status" value="1"/>
</dbReference>
<dbReference type="Gene3D" id="3.40.50.300">
    <property type="entry name" value="P-loop containing nucleotide triphosphate hydrolases"/>
    <property type="match status" value="1"/>
</dbReference>
<evidence type="ECO:0000256" key="7">
    <source>
        <dbReference type="ARBA" id="ARBA00022741"/>
    </source>
</evidence>
<proteinExistence type="inferred from homology"/>
<comment type="similarity">
    <text evidence="3">In the C-terminal section; belongs to the peptidase M41 family.</text>
</comment>
<feature type="domain" description="AAA+ ATPase" evidence="17">
    <location>
        <begin position="148"/>
        <end position="287"/>
    </location>
</feature>
<dbReference type="GO" id="GO:0005524">
    <property type="term" value="F:ATP binding"/>
    <property type="evidence" value="ECO:0007669"/>
    <property type="project" value="UniProtKB-KW"/>
</dbReference>
<keyword evidence="10 15" id="KW-0067">ATP-binding</keyword>
<keyword evidence="5 16" id="KW-0812">Transmembrane</keyword>